<reference evidence="1 2" key="2">
    <citation type="journal article" date="2022" name="Mol. Ecol. Resour.">
        <title>The genomes of chicory, endive, great burdock and yacon provide insights into Asteraceae paleo-polyploidization history and plant inulin production.</title>
        <authorList>
            <person name="Fan W."/>
            <person name="Wang S."/>
            <person name="Wang H."/>
            <person name="Wang A."/>
            <person name="Jiang F."/>
            <person name="Liu H."/>
            <person name="Zhao H."/>
            <person name="Xu D."/>
            <person name="Zhang Y."/>
        </authorList>
    </citation>
    <scope>NUCLEOTIDE SEQUENCE [LARGE SCALE GENOMIC DNA]</scope>
    <source>
        <strain evidence="2">cv. Punajuju</strain>
        <tissue evidence="1">Leaves</tissue>
    </source>
</reference>
<evidence type="ECO:0000313" key="1">
    <source>
        <dbReference type="EMBL" id="KAI3750870.1"/>
    </source>
</evidence>
<reference evidence="2" key="1">
    <citation type="journal article" date="2022" name="Mol. Ecol. Resour.">
        <title>The genomes of chicory, endive, great burdock and yacon provide insights into Asteraceae palaeo-polyploidization history and plant inulin production.</title>
        <authorList>
            <person name="Fan W."/>
            <person name="Wang S."/>
            <person name="Wang H."/>
            <person name="Wang A."/>
            <person name="Jiang F."/>
            <person name="Liu H."/>
            <person name="Zhao H."/>
            <person name="Xu D."/>
            <person name="Zhang Y."/>
        </authorList>
    </citation>
    <scope>NUCLEOTIDE SEQUENCE [LARGE SCALE GENOMIC DNA]</scope>
    <source>
        <strain evidence="2">cv. Punajuju</strain>
    </source>
</reference>
<protein>
    <submittedName>
        <fullName evidence="1">Uncharacterized protein</fullName>
    </submittedName>
</protein>
<keyword evidence="2" id="KW-1185">Reference proteome</keyword>
<evidence type="ECO:0000313" key="2">
    <source>
        <dbReference type="Proteomes" id="UP001055811"/>
    </source>
</evidence>
<accession>A0ACB9DWD6</accession>
<name>A0ACB9DWD6_CICIN</name>
<sequence length="243" mass="26491">MGTPKKPVQLKVFVDKRKKKVMFAEAEEDFVEILCSFLTLPWFLSLLQWSLLTNNPLTNLVLGGGKPCSSSTTNTTLSNLALISSNSGQTQTLKLLVQKSNKKLLCAQVDNLFVELLFSFLTIPLGSSIRLTNDGSSSSGIRNLYNSISCLGDGNYLKSKEVKTMLLSPKAAVNIRATDFLPIYEVNARSDHFLKEHATFVVSNDLEVTACPSIATISNCNTLGVPVGDMEVLEVSIGEHEVS</sequence>
<dbReference type="Proteomes" id="UP001055811">
    <property type="component" value="Linkage Group LG04"/>
</dbReference>
<comment type="caution">
    <text evidence="1">The sequence shown here is derived from an EMBL/GenBank/DDBJ whole genome shotgun (WGS) entry which is preliminary data.</text>
</comment>
<proteinExistence type="predicted"/>
<gene>
    <name evidence="1" type="ORF">L2E82_21747</name>
</gene>
<dbReference type="EMBL" id="CM042012">
    <property type="protein sequence ID" value="KAI3750870.1"/>
    <property type="molecule type" value="Genomic_DNA"/>
</dbReference>
<organism evidence="1 2">
    <name type="scientific">Cichorium intybus</name>
    <name type="common">Chicory</name>
    <dbReference type="NCBI Taxonomy" id="13427"/>
    <lineage>
        <taxon>Eukaryota</taxon>
        <taxon>Viridiplantae</taxon>
        <taxon>Streptophyta</taxon>
        <taxon>Embryophyta</taxon>
        <taxon>Tracheophyta</taxon>
        <taxon>Spermatophyta</taxon>
        <taxon>Magnoliopsida</taxon>
        <taxon>eudicotyledons</taxon>
        <taxon>Gunneridae</taxon>
        <taxon>Pentapetalae</taxon>
        <taxon>asterids</taxon>
        <taxon>campanulids</taxon>
        <taxon>Asterales</taxon>
        <taxon>Asteraceae</taxon>
        <taxon>Cichorioideae</taxon>
        <taxon>Cichorieae</taxon>
        <taxon>Cichoriinae</taxon>
        <taxon>Cichorium</taxon>
    </lineage>
</organism>